<comment type="caution">
    <text evidence="1">The sequence shown here is derived from an EMBL/GenBank/DDBJ whole genome shotgun (WGS) entry which is preliminary data.</text>
</comment>
<feature type="non-terminal residue" evidence="1">
    <location>
        <position position="194"/>
    </location>
</feature>
<gene>
    <name evidence="1" type="ORF">E4P47_10040</name>
</gene>
<evidence type="ECO:0000313" key="2">
    <source>
        <dbReference type="Proteomes" id="UP000297225"/>
    </source>
</evidence>
<sequence>MKDTTVFLHGDVFSLSYTQSAYYSDSLINTPNGGKIKFRMMERGLNENNPYLFLEPHTLPDYTYVDHDQKLIINYDSERFYVPVLYREPIEDVKWTLRNYDSRVIAGYQVYKAICDFRGRRYEAWYTPEIPVEVGPWKFHGLPGVILEVYDEDKNFFWTAFSVEYSPQKPIESIRWIKFSETPFTIVDRKDYLR</sequence>
<name>A0A4Y8WM56_9PORP</name>
<dbReference type="STRING" id="1122973.GCA_000379925_01924"/>
<proteinExistence type="predicted"/>
<dbReference type="EMBL" id="SPNC01000319">
    <property type="protein sequence ID" value="TFH93812.1"/>
    <property type="molecule type" value="Genomic_DNA"/>
</dbReference>
<dbReference type="InterPro" id="IPR005901">
    <property type="entry name" value="GLPGLI"/>
</dbReference>
<protein>
    <submittedName>
        <fullName evidence="1">GLPGLI family protein</fullName>
    </submittedName>
</protein>
<evidence type="ECO:0000313" key="1">
    <source>
        <dbReference type="EMBL" id="TFH93812.1"/>
    </source>
</evidence>
<accession>A0A4Y8WM56</accession>
<reference evidence="1 2" key="1">
    <citation type="submission" date="2019-03" db="EMBL/GenBank/DDBJ databases">
        <title>Porphyromonas levii Isolated from the Uterus of Dairy Cows.</title>
        <authorList>
            <person name="Francis A.M."/>
        </authorList>
    </citation>
    <scope>NUCLEOTIDE SEQUENCE [LARGE SCALE GENOMIC DNA]</scope>
    <source>
        <strain evidence="1 2">AF5678</strain>
    </source>
</reference>
<dbReference type="Pfam" id="PF09697">
    <property type="entry name" value="Porph_ging"/>
    <property type="match status" value="1"/>
</dbReference>
<dbReference type="AlphaFoldDB" id="A0A4Y8WM56"/>
<keyword evidence="2" id="KW-1185">Reference proteome</keyword>
<dbReference type="Proteomes" id="UP000297225">
    <property type="component" value="Unassembled WGS sequence"/>
</dbReference>
<dbReference type="NCBIfam" id="TIGR01200">
    <property type="entry name" value="GLPGLI"/>
    <property type="match status" value="1"/>
</dbReference>
<organism evidence="1 2">
    <name type="scientific">Porphyromonas levii</name>
    <dbReference type="NCBI Taxonomy" id="28114"/>
    <lineage>
        <taxon>Bacteria</taxon>
        <taxon>Pseudomonadati</taxon>
        <taxon>Bacteroidota</taxon>
        <taxon>Bacteroidia</taxon>
        <taxon>Bacteroidales</taxon>
        <taxon>Porphyromonadaceae</taxon>
        <taxon>Porphyromonas</taxon>
    </lineage>
</organism>